<dbReference type="Proteomes" id="UP000076021">
    <property type="component" value="Chromosome"/>
</dbReference>
<gene>
    <name evidence="1" type="ORF">ATY39_07885</name>
</gene>
<name>A0A143HCC5_9BACL</name>
<protein>
    <submittedName>
        <fullName evidence="1">Uncharacterized protein</fullName>
    </submittedName>
</protein>
<dbReference type="OrthoDB" id="2455325at2"/>
<keyword evidence="2" id="KW-1185">Reference proteome</keyword>
<organism evidence="1 2">
    <name type="scientific">Rummeliibacillus stabekisii</name>
    <dbReference type="NCBI Taxonomy" id="241244"/>
    <lineage>
        <taxon>Bacteria</taxon>
        <taxon>Bacillati</taxon>
        <taxon>Bacillota</taxon>
        <taxon>Bacilli</taxon>
        <taxon>Bacillales</taxon>
        <taxon>Caryophanaceae</taxon>
        <taxon>Rummeliibacillus</taxon>
    </lineage>
</organism>
<dbReference type="AlphaFoldDB" id="A0A143HCC5"/>
<proteinExistence type="predicted"/>
<dbReference type="EMBL" id="CP014806">
    <property type="protein sequence ID" value="AMW99393.1"/>
    <property type="molecule type" value="Genomic_DNA"/>
</dbReference>
<evidence type="ECO:0000313" key="2">
    <source>
        <dbReference type="Proteomes" id="UP000076021"/>
    </source>
</evidence>
<reference evidence="2" key="2">
    <citation type="submission" date="2016-03" db="EMBL/GenBank/DDBJ databases">
        <authorList>
            <person name="Seldin L."/>
        </authorList>
    </citation>
    <scope>NUCLEOTIDE SEQUENCE [LARGE SCALE GENOMIC DNA]</scope>
    <source>
        <strain evidence="2">PP9</strain>
    </source>
</reference>
<dbReference type="STRING" id="241244.ATY39_07885"/>
<reference evidence="1 2" key="1">
    <citation type="journal article" date="2016" name="Genome Announc.">
        <title>Whole-Genome Sequence of Rummeliibacillus stabekisii Strain PP9 Isolated from Antarctic Soil.</title>
        <authorList>
            <person name="da Mota F.F."/>
            <person name="Vollu R.E."/>
            <person name="Jurelevicius D."/>
            <person name="Seldin L."/>
        </authorList>
    </citation>
    <scope>NUCLEOTIDE SEQUENCE [LARGE SCALE GENOMIC DNA]</scope>
    <source>
        <strain evidence="1 2">PP9</strain>
    </source>
</reference>
<evidence type="ECO:0000313" key="1">
    <source>
        <dbReference type="EMBL" id="AMW99393.1"/>
    </source>
</evidence>
<sequence>MSHEIKMSVDEMVSFLKYIEKIITELEVNMKPAIENLNNIQFYLDGKAKKNMGSYTDANNRMLELNNLYSRAFSVVNGIMNSMIEEDEALATEIAKGLGLIEE</sequence>
<accession>A0A143HCC5</accession>
<dbReference type="RefSeq" id="WP_066788221.1">
    <property type="nucleotide sequence ID" value="NZ_CP014806.1"/>
</dbReference>
<dbReference type="KEGG" id="rst:ATY39_07885"/>